<dbReference type="AlphaFoldDB" id="A0A178J5I5"/>
<dbReference type="EMBL" id="LUAX01000008">
    <property type="protein sequence ID" value="OAM96828.1"/>
    <property type="molecule type" value="Genomic_DNA"/>
</dbReference>
<evidence type="ECO:0000313" key="2">
    <source>
        <dbReference type="EMBL" id="OAM96828.1"/>
    </source>
</evidence>
<protein>
    <submittedName>
        <fullName evidence="2">Uncharacterized protein</fullName>
    </submittedName>
</protein>
<accession>A0A178J5I5</accession>
<organism evidence="2 3">
    <name type="scientific">Vibrio europaeus</name>
    <dbReference type="NCBI Taxonomy" id="300876"/>
    <lineage>
        <taxon>Bacteria</taxon>
        <taxon>Pseudomonadati</taxon>
        <taxon>Pseudomonadota</taxon>
        <taxon>Gammaproteobacteria</taxon>
        <taxon>Vibrionales</taxon>
        <taxon>Vibrionaceae</taxon>
        <taxon>Vibrio</taxon>
        <taxon>Vibrio oreintalis group</taxon>
    </lineage>
</organism>
<evidence type="ECO:0000313" key="3">
    <source>
        <dbReference type="Proteomes" id="UP000094761"/>
    </source>
</evidence>
<reference evidence="2 3" key="1">
    <citation type="submission" date="2016-03" db="EMBL/GenBank/DDBJ databases">
        <title>Draft genome sequence of the Vibrio tubiashii subs. europaeus.</title>
        <authorList>
            <person name="Spinard E."/>
            <person name="Dubert J."/>
            <person name="Nelson D.R."/>
            <person name="Barja J.L."/>
        </authorList>
    </citation>
    <scope>NUCLEOTIDE SEQUENCE [LARGE SCALE GENOMIC DNA]</scope>
    <source>
        <strain evidence="3">PP-638</strain>
        <plasmid evidence="2">p251_like</plasmid>
    </source>
</reference>
<geneLocation type="plasmid" evidence="2">
    <name>p251_like</name>
</geneLocation>
<name>A0A178J5I5_9VIBR</name>
<feature type="region of interest" description="Disordered" evidence="1">
    <location>
        <begin position="1"/>
        <end position="24"/>
    </location>
</feature>
<proteinExistence type="predicted"/>
<keyword evidence="2" id="KW-0614">Plasmid</keyword>
<evidence type="ECO:0000256" key="1">
    <source>
        <dbReference type="SAM" id="MobiDB-lite"/>
    </source>
</evidence>
<gene>
    <name evidence="2" type="ORF">AZ468_24390</name>
</gene>
<comment type="caution">
    <text evidence="2">The sequence shown here is derived from an EMBL/GenBank/DDBJ whole genome shotgun (WGS) entry which is preliminary data.</text>
</comment>
<feature type="compositionally biased region" description="Basic and acidic residues" evidence="1">
    <location>
        <begin position="1"/>
        <end position="22"/>
    </location>
</feature>
<dbReference type="Proteomes" id="UP000094761">
    <property type="component" value="Unassembled WGS sequence"/>
</dbReference>
<sequence length="100" mass="11129">MLGNERDGGEQGLRSEKNDSVHSRQVVVARRGTSQTVAQMYTACLSQAFQPQRPRVSPVRMILGGVRPLGGRDDRLSIELKDVVDKCKRRSVSGREIVNH</sequence>